<organism evidence="1">
    <name type="scientific">marine sediment metagenome</name>
    <dbReference type="NCBI Taxonomy" id="412755"/>
    <lineage>
        <taxon>unclassified sequences</taxon>
        <taxon>metagenomes</taxon>
        <taxon>ecological metagenomes</taxon>
    </lineage>
</organism>
<proteinExistence type="predicted"/>
<evidence type="ECO:0000313" key="1">
    <source>
        <dbReference type="EMBL" id="KKN39548.1"/>
    </source>
</evidence>
<name>A0A0F9TDE7_9ZZZZ</name>
<sequence>MTIRNELIDLLDEGIIDSNILLKDMIVNYFSTDDLEDLKDYLIRNEYIDIEENEDEPERE</sequence>
<gene>
    <name evidence="1" type="ORF">LCGC14_0742410</name>
</gene>
<dbReference type="AlphaFoldDB" id="A0A0F9TDE7"/>
<accession>A0A0F9TDE7</accession>
<protein>
    <submittedName>
        <fullName evidence="1">Uncharacterized protein</fullName>
    </submittedName>
</protein>
<comment type="caution">
    <text evidence="1">The sequence shown here is derived from an EMBL/GenBank/DDBJ whole genome shotgun (WGS) entry which is preliminary data.</text>
</comment>
<reference evidence="1" key="1">
    <citation type="journal article" date="2015" name="Nature">
        <title>Complex archaea that bridge the gap between prokaryotes and eukaryotes.</title>
        <authorList>
            <person name="Spang A."/>
            <person name="Saw J.H."/>
            <person name="Jorgensen S.L."/>
            <person name="Zaremba-Niedzwiedzka K."/>
            <person name="Martijn J."/>
            <person name="Lind A.E."/>
            <person name="van Eijk R."/>
            <person name="Schleper C."/>
            <person name="Guy L."/>
            <person name="Ettema T.J."/>
        </authorList>
    </citation>
    <scope>NUCLEOTIDE SEQUENCE</scope>
</reference>
<dbReference type="EMBL" id="LAZR01001757">
    <property type="protein sequence ID" value="KKN39548.1"/>
    <property type="molecule type" value="Genomic_DNA"/>
</dbReference>